<dbReference type="InterPro" id="IPR052017">
    <property type="entry name" value="TSUP"/>
</dbReference>
<keyword evidence="4 8" id="KW-1003">Cell membrane</keyword>
<keyword evidence="10" id="KW-1185">Reference proteome</keyword>
<dbReference type="RefSeq" id="WP_098407126.1">
    <property type="nucleotide sequence ID" value="NZ_PDJE01000001.1"/>
</dbReference>
<keyword evidence="5 8" id="KW-0812">Transmembrane</keyword>
<feature type="transmembrane region" description="Helical" evidence="8">
    <location>
        <begin position="45"/>
        <end position="62"/>
    </location>
</feature>
<comment type="similarity">
    <text evidence="2 8">Belongs to the 4-toluene sulfonate uptake permease (TSUP) (TC 2.A.102) family.</text>
</comment>
<evidence type="ECO:0000256" key="4">
    <source>
        <dbReference type="ARBA" id="ARBA00022475"/>
    </source>
</evidence>
<dbReference type="PANTHER" id="PTHR30269:SF0">
    <property type="entry name" value="MEMBRANE TRANSPORTER PROTEIN YFCA-RELATED"/>
    <property type="match status" value="1"/>
</dbReference>
<feature type="transmembrane region" description="Helical" evidence="8">
    <location>
        <begin position="100"/>
        <end position="125"/>
    </location>
</feature>
<comment type="caution">
    <text evidence="9">The sequence shown here is derived from an EMBL/GenBank/DDBJ whole genome shotgun (WGS) entry which is preliminary data.</text>
</comment>
<reference evidence="9 10" key="1">
    <citation type="submission" date="2017-10" db="EMBL/GenBank/DDBJ databases">
        <title>Sequencing the genomes of 1000 actinobacteria strains.</title>
        <authorList>
            <person name="Klenk H.-P."/>
        </authorList>
    </citation>
    <scope>NUCLEOTIDE SEQUENCE [LARGE SCALE GENOMIC DNA]</scope>
    <source>
        <strain evidence="9 10">DSM 21798</strain>
    </source>
</reference>
<comment type="subcellular location">
    <subcellularLocation>
        <location evidence="1 8">Cell membrane</location>
        <topology evidence="1 8">Multi-pass membrane protein</topology>
    </subcellularLocation>
</comment>
<evidence type="ECO:0000313" key="10">
    <source>
        <dbReference type="Proteomes" id="UP000221369"/>
    </source>
</evidence>
<evidence type="ECO:0000256" key="3">
    <source>
        <dbReference type="ARBA" id="ARBA00022448"/>
    </source>
</evidence>
<dbReference type="GO" id="GO:0005886">
    <property type="term" value="C:plasma membrane"/>
    <property type="evidence" value="ECO:0007669"/>
    <property type="project" value="UniProtKB-SubCell"/>
</dbReference>
<evidence type="ECO:0000313" key="9">
    <source>
        <dbReference type="EMBL" id="PFG30702.1"/>
    </source>
</evidence>
<feature type="transmembrane region" description="Helical" evidence="8">
    <location>
        <begin position="185"/>
        <end position="204"/>
    </location>
</feature>
<evidence type="ECO:0000256" key="7">
    <source>
        <dbReference type="ARBA" id="ARBA00023136"/>
    </source>
</evidence>
<dbReference type="AlphaFoldDB" id="A0A2A9DXI1"/>
<keyword evidence="6 8" id="KW-1133">Transmembrane helix</keyword>
<dbReference type="PANTHER" id="PTHR30269">
    <property type="entry name" value="TRANSMEMBRANE PROTEIN YFCA"/>
    <property type="match status" value="1"/>
</dbReference>
<evidence type="ECO:0000256" key="5">
    <source>
        <dbReference type="ARBA" id="ARBA00022692"/>
    </source>
</evidence>
<accession>A0A2A9DXI1</accession>
<proteinExistence type="inferred from homology"/>
<keyword evidence="3" id="KW-0813">Transport</keyword>
<organism evidence="9 10">
    <name type="scientific">Paramicrobacterium agarici</name>
    <dbReference type="NCBI Taxonomy" id="630514"/>
    <lineage>
        <taxon>Bacteria</taxon>
        <taxon>Bacillati</taxon>
        <taxon>Actinomycetota</taxon>
        <taxon>Actinomycetes</taxon>
        <taxon>Micrococcales</taxon>
        <taxon>Microbacteriaceae</taxon>
        <taxon>Paramicrobacterium</taxon>
    </lineage>
</organism>
<dbReference type="EMBL" id="PDJE01000001">
    <property type="protein sequence ID" value="PFG30702.1"/>
    <property type="molecule type" value="Genomic_DNA"/>
</dbReference>
<evidence type="ECO:0000256" key="8">
    <source>
        <dbReference type="RuleBase" id="RU363041"/>
    </source>
</evidence>
<feature type="transmembrane region" description="Helical" evidence="8">
    <location>
        <begin position="74"/>
        <end position="94"/>
    </location>
</feature>
<feature type="transmembrane region" description="Helical" evidence="8">
    <location>
        <begin position="211"/>
        <end position="232"/>
    </location>
</feature>
<evidence type="ECO:0000256" key="6">
    <source>
        <dbReference type="ARBA" id="ARBA00022989"/>
    </source>
</evidence>
<evidence type="ECO:0000256" key="1">
    <source>
        <dbReference type="ARBA" id="ARBA00004651"/>
    </source>
</evidence>
<feature type="transmembrane region" description="Helical" evidence="8">
    <location>
        <begin position="238"/>
        <end position="257"/>
    </location>
</feature>
<dbReference type="Proteomes" id="UP000221369">
    <property type="component" value="Unassembled WGS sequence"/>
</dbReference>
<feature type="transmembrane region" description="Helical" evidence="8">
    <location>
        <begin position="146"/>
        <end position="170"/>
    </location>
</feature>
<gene>
    <name evidence="9" type="ORF">ATJ78_1638</name>
</gene>
<dbReference type="Pfam" id="PF01925">
    <property type="entry name" value="TauE"/>
    <property type="match status" value="1"/>
</dbReference>
<name>A0A2A9DXI1_9MICO</name>
<keyword evidence="7 8" id="KW-0472">Membrane</keyword>
<sequence>MTFFDYALLCVSALVAGSINGAIGSGSLVTLPVLLAVGVEPTAAIATNTIAMVLSAFGGTLANRKQLLAEKREIAPLTVIAIIGGALGAVLLLVTSPDAIHFVVLVLLTVALVMVVAQPIIARWLSRRAGEAPQFPYRGIATRIGAFFTSIYGGYFAAAQGVLLLGILGITTRRPIRDINGVKNLLTLTVNVTAALAFSVTAVLGGVDVRWLAVAVMAGAALIGGYQGASLAKRLPDLLLRALVVVVAIVSLTHAAMT</sequence>
<evidence type="ECO:0000256" key="2">
    <source>
        <dbReference type="ARBA" id="ARBA00009142"/>
    </source>
</evidence>
<dbReference type="InterPro" id="IPR002781">
    <property type="entry name" value="TM_pro_TauE-like"/>
</dbReference>
<protein>
    <recommendedName>
        <fullName evidence="8">Probable membrane transporter protein</fullName>
    </recommendedName>
</protein>